<evidence type="ECO:0000256" key="5">
    <source>
        <dbReference type="ARBA" id="ARBA00022989"/>
    </source>
</evidence>
<dbReference type="InterPro" id="IPR007110">
    <property type="entry name" value="Ig-like_dom"/>
</dbReference>
<evidence type="ECO:0000313" key="11">
    <source>
        <dbReference type="Proteomes" id="UP000504623"/>
    </source>
</evidence>
<organism evidence="11 12">
    <name type="scientific">Chrysochloris asiatica</name>
    <name type="common">Cape golden mole</name>
    <dbReference type="NCBI Taxonomy" id="185453"/>
    <lineage>
        <taxon>Eukaryota</taxon>
        <taxon>Metazoa</taxon>
        <taxon>Chordata</taxon>
        <taxon>Craniata</taxon>
        <taxon>Vertebrata</taxon>
        <taxon>Euteleostomi</taxon>
        <taxon>Mammalia</taxon>
        <taxon>Eutheria</taxon>
        <taxon>Afrotheria</taxon>
        <taxon>Chrysochloridae</taxon>
        <taxon>Chrysochlorinae</taxon>
        <taxon>Chrysochloris</taxon>
    </lineage>
</organism>
<dbReference type="InterPro" id="IPR003599">
    <property type="entry name" value="Ig_sub"/>
</dbReference>
<feature type="domain" description="Ig-like" evidence="10">
    <location>
        <begin position="1"/>
        <end position="79"/>
    </location>
</feature>
<sequence>MSWFRKEANVYQDDPVATNKPGRKVQKRTQGRFFLLGSFQTNNCSLSIRDVNMADSGTYVFRIENYFSEGHTYRDKMLSLKVTGLTQSPTIHIPVILKSGHPGNLTCSVPWACEQGTPPIFFWNLAALTSMGPRTSTSSTLTLFPRPQDHGSNLTCQVTFPAVGVTIKRTVQLNVVYAPQNMVISIFQGNNTVLRIVGNASSLTILEGQSLRLHCTADSNPPARLTWFRGFQTLNTSLFSNLGYVELPQVGTEKEGVFTCQAENELGSQQVLLNLSVHRDPEPRLYSEVLGAVGGAVGGAGIMTLLCLCILLVFR</sequence>
<comment type="subcellular location">
    <subcellularLocation>
        <location evidence="1">Membrane</location>
        <topology evidence="1">Single-pass type I membrane protein</topology>
    </subcellularLocation>
</comment>
<feature type="domain" description="Ig-like" evidence="10">
    <location>
        <begin position="179"/>
        <end position="276"/>
    </location>
</feature>
<dbReference type="GO" id="GO:0005886">
    <property type="term" value="C:plasma membrane"/>
    <property type="evidence" value="ECO:0007669"/>
    <property type="project" value="TreeGrafter"/>
</dbReference>
<dbReference type="InterPro" id="IPR013783">
    <property type="entry name" value="Ig-like_fold"/>
</dbReference>
<dbReference type="Pfam" id="PF07686">
    <property type="entry name" value="V-set"/>
    <property type="match status" value="1"/>
</dbReference>
<dbReference type="InterPro" id="IPR003598">
    <property type="entry name" value="Ig_sub2"/>
</dbReference>
<dbReference type="SMART" id="SM00409">
    <property type="entry name" value="IG"/>
    <property type="match status" value="3"/>
</dbReference>
<name>A0A9B0TVD6_CHRAS</name>
<feature type="domain" description="Ig-like" evidence="10">
    <location>
        <begin position="89"/>
        <end position="172"/>
    </location>
</feature>
<evidence type="ECO:0000256" key="6">
    <source>
        <dbReference type="ARBA" id="ARBA00023136"/>
    </source>
</evidence>
<dbReference type="PANTHER" id="PTHR12035:SF99">
    <property type="entry name" value="SIALIC ACID BINDING IG LIKE LECTIN 6"/>
    <property type="match status" value="1"/>
</dbReference>
<reference evidence="12" key="1">
    <citation type="submission" date="2025-08" db="UniProtKB">
        <authorList>
            <consortium name="RefSeq"/>
        </authorList>
    </citation>
    <scope>IDENTIFICATION</scope>
    <source>
        <tissue evidence="12">Spleen</tissue>
    </source>
</reference>
<dbReference type="SMART" id="SM00408">
    <property type="entry name" value="IGc2"/>
    <property type="match status" value="1"/>
</dbReference>
<keyword evidence="7" id="KW-0393">Immunoglobulin domain</keyword>
<evidence type="ECO:0000256" key="8">
    <source>
        <dbReference type="ARBA" id="ARBA00038361"/>
    </source>
</evidence>
<dbReference type="CTD" id="946"/>
<proteinExistence type="inferred from homology"/>
<dbReference type="GO" id="GO:0033691">
    <property type="term" value="F:sialic acid binding"/>
    <property type="evidence" value="ECO:0007669"/>
    <property type="project" value="TreeGrafter"/>
</dbReference>
<dbReference type="AlphaFoldDB" id="A0A9B0TVD6"/>
<dbReference type="GO" id="GO:0007155">
    <property type="term" value="P:cell adhesion"/>
    <property type="evidence" value="ECO:0007669"/>
    <property type="project" value="UniProtKB-KW"/>
</dbReference>
<dbReference type="SUPFAM" id="SSF48726">
    <property type="entry name" value="Immunoglobulin"/>
    <property type="match status" value="3"/>
</dbReference>
<comment type="similarity">
    <text evidence="8">Belongs to the immunoglobulin superfamily. SIGLEC (sialic acid binding Ig-like lectin) family.</text>
</comment>
<keyword evidence="6 9" id="KW-0472">Membrane</keyword>
<evidence type="ECO:0000256" key="2">
    <source>
        <dbReference type="ARBA" id="ARBA00022692"/>
    </source>
</evidence>
<dbReference type="InterPro" id="IPR051036">
    <property type="entry name" value="SIGLEC"/>
</dbReference>
<dbReference type="RefSeq" id="XP_006868419.1">
    <property type="nucleotide sequence ID" value="XM_006868357.1"/>
</dbReference>
<dbReference type="OrthoDB" id="10012075at2759"/>
<evidence type="ECO:0000256" key="7">
    <source>
        <dbReference type="ARBA" id="ARBA00023319"/>
    </source>
</evidence>
<dbReference type="Gene3D" id="2.60.40.10">
    <property type="entry name" value="Immunoglobulins"/>
    <property type="match status" value="3"/>
</dbReference>
<evidence type="ECO:0000256" key="1">
    <source>
        <dbReference type="ARBA" id="ARBA00004479"/>
    </source>
</evidence>
<dbReference type="PANTHER" id="PTHR12035">
    <property type="entry name" value="SIALIC ACID BINDING IMMUNOGLOBULIN-LIKE LECTIN"/>
    <property type="match status" value="1"/>
</dbReference>
<feature type="transmembrane region" description="Helical" evidence="9">
    <location>
        <begin position="289"/>
        <end position="314"/>
    </location>
</feature>
<keyword evidence="11" id="KW-1185">Reference proteome</keyword>
<keyword evidence="2 9" id="KW-0812">Transmembrane</keyword>
<protein>
    <submittedName>
        <fullName evidence="12">Sialic acid-binding Ig-like lectin 6</fullName>
    </submittedName>
</protein>
<dbReference type="Proteomes" id="UP000504623">
    <property type="component" value="Unplaced"/>
</dbReference>
<keyword evidence="4" id="KW-0130">Cell adhesion</keyword>
<dbReference type="GeneID" id="102813062"/>
<evidence type="ECO:0000256" key="4">
    <source>
        <dbReference type="ARBA" id="ARBA00022889"/>
    </source>
</evidence>
<dbReference type="GO" id="GO:0030246">
    <property type="term" value="F:carbohydrate binding"/>
    <property type="evidence" value="ECO:0007669"/>
    <property type="project" value="UniProtKB-KW"/>
</dbReference>
<keyword evidence="3" id="KW-0430">Lectin</keyword>
<keyword evidence="5 9" id="KW-1133">Transmembrane helix</keyword>
<dbReference type="InterPro" id="IPR036179">
    <property type="entry name" value="Ig-like_dom_sf"/>
</dbReference>
<evidence type="ECO:0000256" key="3">
    <source>
        <dbReference type="ARBA" id="ARBA00022734"/>
    </source>
</evidence>
<dbReference type="PROSITE" id="PS50835">
    <property type="entry name" value="IG_LIKE"/>
    <property type="match status" value="3"/>
</dbReference>
<dbReference type="InterPro" id="IPR013106">
    <property type="entry name" value="Ig_V-set"/>
</dbReference>
<evidence type="ECO:0000313" key="12">
    <source>
        <dbReference type="RefSeq" id="XP_006868419.1"/>
    </source>
</evidence>
<dbReference type="Pfam" id="PF13927">
    <property type="entry name" value="Ig_3"/>
    <property type="match status" value="1"/>
</dbReference>
<evidence type="ECO:0000256" key="9">
    <source>
        <dbReference type="SAM" id="Phobius"/>
    </source>
</evidence>
<dbReference type="InterPro" id="IPR013151">
    <property type="entry name" value="Immunoglobulin_dom"/>
</dbReference>
<accession>A0A9B0TVD6</accession>
<evidence type="ECO:0000259" key="10">
    <source>
        <dbReference type="PROSITE" id="PS50835"/>
    </source>
</evidence>
<gene>
    <name evidence="12" type="primary">SIGLEC6</name>
</gene>
<dbReference type="Pfam" id="PF00047">
    <property type="entry name" value="ig"/>
    <property type="match status" value="1"/>
</dbReference>